<feature type="domain" description="Jacalin-type lectin" evidence="3">
    <location>
        <begin position="1"/>
        <end position="144"/>
    </location>
</feature>
<dbReference type="Proteomes" id="UP000032180">
    <property type="component" value="Chromosome 3"/>
</dbReference>
<dbReference type="InterPro" id="IPR033734">
    <property type="entry name" value="Jacalin-like_lectin_dom_plant"/>
</dbReference>
<feature type="region of interest" description="Disordered" evidence="2">
    <location>
        <begin position="145"/>
        <end position="164"/>
    </location>
</feature>
<keyword evidence="5" id="KW-1185">Reference proteome</keyword>
<reference evidence="5" key="2">
    <citation type="submission" date="2013-12" db="EMBL/GenBank/DDBJ databases">
        <authorList>
            <person name="Yu Y."/>
            <person name="Lee S."/>
            <person name="de Baynast K."/>
            <person name="Wissotski M."/>
            <person name="Liu L."/>
            <person name="Talag J."/>
            <person name="Goicoechea J."/>
            <person name="Angelova A."/>
            <person name="Jetty R."/>
            <person name="Kudrna D."/>
            <person name="Golser W."/>
            <person name="Rivera L."/>
            <person name="Zhang J."/>
            <person name="Wing R."/>
        </authorList>
    </citation>
    <scope>NUCLEOTIDE SEQUENCE</scope>
</reference>
<dbReference type="InterPro" id="IPR036404">
    <property type="entry name" value="Jacalin-like_lectin_dom_sf"/>
</dbReference>
<dbReference type="SMART" id="SM00915">
    <property type="entry name" value="Jacalin"/>
    <property type="match status" value="1"/>
</dbReference>
<dbReference type="PROSITE" id="PS51752">
    <property type="entry name" value="JACALIN_LECTIN"/>
    <property type="match status" value="1"/>
</dbReference>
<sequence>MSEVVSWGRGAATTAGASTTCRRRRRRSGWCPCHRLHRLHLYLDRDGNRHAVGPWGGGGGEAPETVELGPSEHVTEVHGSVGPIGDYAHVVTSLKLVTNLRTVGPFGHGAGTHFAVPVLVGASVVGFFARAGLYLEALGVYVSTHSQEETERAERDFGPISLPI</sequence>
<evidence type="ECO:0000313" key="4">
    <source>
        <dbReference type="EnsemblPlants" id="LPERR03G17710.2"/>
    </source>
</evidence>
<dbReference type="GO" id="GO:0030246">
    <property type="term" value="F:carbohydrate binding"/>
    <property type="evidence" value="ECO:0007669"/>
    <property type="project" value="UniProtKB-KW"/>
</dbReference>
<dbReference type="Pfam" id="PF01419">
    <property type="entry name" value="Jacalin"/>
    <property type="match status" value="1"/>
</dbReference>
<dbReference type="Gramene" id="LPERR03G17710.2">
    <property type="protein sequence ID" value="LPERR03G17710.2"/>
    <property type="gene ID" value="LPERR03G17710"/>
</dbReference>
<dbReference type="HOGENOM" id="CLU_1621396_0_0_1"/>
<evidence type="ECO:0000259" key="3">
    <source>
        <dbReference type="PROSITE" id="PS51752"/>
    </source>
</evidence>
<feature type="compositionally biased region" description="Basic and acidic residues" evidence="2">
    <location>
        <begin position="146"/>
        <end position="157"/>
    </location>
</feature>
<dbReference type="CDD" id="cd09612">
    <property type="entry name" value="Jacalin"/>
    <property type="match status" value="1"/>
</dbReference>
<reference evidence="4" key="3">
    <citation type="submission" date="2015-04" db="UniProtKB">
        <authorList>
            <consortium name="EnsemblPlants"/>
        </authorList>
    </citation>
    <scope>IDENTIFICATION</scope>
</reference>
<evidence type="ECO:0000256" key="1">
    <source>
        <dbReference type="ARBA" id="ARBA00022734"/>
    </source>
</evidence>
<dbReference type="Gene3D" id="2.100.10.30">
    <property type="entry name" value="Jacalin-like lectin domain"/>
    <property type="match status" value="1"/>
</dbReference>
<organism evidence="4 5">
    <name type="scientific">Leersia perrieri</name>
    <dbReference type="NCBI Taxonomy" id="77586"/>
    <lineage>
        <taxon>Eukaryota</taxon>
        <taxon>Viridiplantae</taxon>
        <taxon>Streptophyta</taxon>
        <taxon>Embryophyta</taxon>
        <taxon>Tracheophyta</taxon>
        <taxon>Spermatophyta</taxon>
        <taxon>Magnoliopsida</taxon>
        <taxon>Liliopsida</taxon>
        <taxon>Poales</taxon>
        <taxon>Poaceae</taxon>
        <taxon>BOP clade</taxon>
        <taxon>Oryzoideae</taxon>
        <taxon>Oryzeae</taxon>
        <taxon>Oryzinae</taxon>
        <taxon>Leersia</taxon>
    </lineage>
</organism>
<accession>A0A0D9VV10</accession>
<evidence type="ECO:0000256" key="2">
    <source>
        <dbReference type="SAM" id="MobiDB-lite"/>
    </source>
</evidence>
<evidence type="ECO:0000313" key="5">
    <source>
        <dbReference type="Proteomes" id="UP000032180"/>
    </source>
</evidence>
<dbReference type="EnsemblPlants" id="LPERR03G17710.2">
    <property type="protein sequence ID" value="LPERR03G17710.2"/>
    <property type="gene ID" value="LPERR03G17710"/>
</dbReference>
<dbReference type="AlphaFoldDB" id="A0A0D9VV10"/>
<proteinExistence type="predicted"/>
<protein>
    <recommendedName>
        <fullName evidence="3">Jacalin-type lectin domain-containing protein</fullName>
    </recommendedName>
</protein>
<name>A0A0D9VV10_9ORYZ</name>
<dbReference type="SUPFAM" id="SSF51101">
    <property type="entry name" value="Mannose-binding lectins"/>
    <property type="match status" value="1"/>
</dbReference>
<reference evidence="4 5" key="1">
    <citation type="submission" date="2012-08" db="EMBL/GenBank/DDBJ databases">
        <title>Oryza genome evolution.</title>
        <authorList>
            <person name="Wing R.A."/>
        </authorList>
    </citation>
    <scope>NUCLEOTIDE SEQUENCE</scope>
</reference>
<dbReference type="PANTHER" id="PTHR46506">
    <property type="entry name" value="OS05G0143600 PROTEIN"/>
    <property type="match status" value="1"/>
</dbReference>
<dbReference type="InterPro" id="IPR001229">
    <property type="entry name" value="Jacalin-like_lectin_dom"/>
</dbReference>
<keyword evidence="1" id="KW-0430">Lectin</keyword>